<keyword evidence="2 4" id="KW-0689">Ribosomal protein</keyword>
<dbReference type="EMBL" id="OU015584">
    <property type="protein sequence ID" value="CAG5079078.1"/>
    <property type="molecule type" value="Genomic_DNA"/>
</dbReference>
<dbReference type="AlphaFoldDB" id="A0A916JLB9"/>
<proteinExistence type="inferred from homology"/>
<keyword evidence="4" id="KW-0699">rRNA-binding</keyword>
<dbReference type="Gene3D" id="3.30.70.330">
    <property type="match status" value="1"/>
</dbReference>
<dbReference type="GO" id="GO:0005840">
    <property type="term" value="C:ribosome"/>
    <property type="evidence" value="ECO:0007669"/>
    <property type="project" value="UniProtKB-KW"/>
</dbReference>
<dbReference type="GO" id="GO:0003735">
    <property type="term" value="F:structural constituent of ribosome"/>
    <property type="evidence" value="ECO:0007669"/>
    <property type="project" value="InterPro"/>
</dbReference>
<evidence type="ECO:0000256" key="2">
    <source>
        <dbReference type="ARBA" id="ARBA00022980"/>
    </source>
</evidence>
<dbReference type="GO" id="GO:1990904">
    <property type="term" value="C:ribonucleoprotein complex"/>
    <property type="evidence" value="ECO:0007669"/>
    <property type="project" value="UniProtKB-KW"/>
</dbReference>
<organism evidence="5 6">
    <name type="scientific">Parvicella tangerina</name>
    <dbReference type="NCBI Taxonomy" id="2829795"/>
    <lineage>
        <taxon>Bacteria</taxon>
        <taxon>Pseudomonadati</taxon>
        <taxon>Bacteroidota</taxon>
        <taxon>Flavobacteriia</taxon>
        <taxon>Flavobacteriales</taxon>
        <taxon>Parvicellaceae</taxon>
        <taxon>Parvicella</taxon>
    </lineage>
</organism>
<dbReference type="SUPFAM" id="SSF54189">
    <property type="entry name" value="Ribosomal proteins S24e, L23 and L15e"/>
    <property type="match status" value="1"/>
</dbReference>
<comment type="similarity">
    <text evidence="1 4">Belongs to the universal ribosomal protein uL23 family.</text>
</comment>
<evidence type="ECO:0000313" key="6">
    <source>
        <dbReference type="Proteomes" id="UP000683507"/>
    </source>
</evidence>
<evidence type="ECO:0000256" key="4">
    <source>
        <dbReference type="HAMAP-Rule" id="MF_01369"/>
    </source>
</evidence>
<protein>
    <recommendedName>
        <fullName evidence="4">Large ribosomal subunit protein uL23</fullName>
    </recommendedName>
</protein>
<dbReference type="RefSeq" id="WP_258541071.1">
    <property type="nucleotide sequence ID" value="NZ_OU015584.1"/>
</dbReference>
<evidence type="ECO:0000313" key="5">
    <source>
        <dbReference type="EMBL" id="CAG5079078.1"/>
    </source>
</evidence>
<comment type="function">
    <text evidence="4">One of the early assembly proteins it binds 23S rRNA. One of the proteins that surrounds the polypeptide exit tunnel on the outside of the ribosome. Forms the main docking site for trigger factor binding to the ribosome.</text>
</comment>
<dbReference type="InterPro" id="IPR013025">
    <property type="entry name" value="Ribosomal_uL23-like"/>
</dbReference>
<comment type="subunit">
    <text evidence="4">Part of the 50S ribosomal subunit. Contacts protein L29, and trigger factor when it is bound to the ribosome.</text>
</comment>
<gene>
    <name evidence="4 5" type="primary">rplW</name>
    <name evidence="5" type="ORF">CRYO30217_00849</name>
</gene>
<dbReference type="PANTHER" id="PTHR11620">
    <property type="entry name" value="60S RIBOSOMAL PROTEIN L23A"/>
    <property type="match status" value="1"/>
</dbReference>
<dbReference type="Proteomes" id="UP000683507">
    <property type="component" value="Chromosome"/>
</dbReference>
<dbReference type="GO" id="GO:0019843">
    <property type="term" value="F:rRNA binding"/>
    <property type="evidence" value="ECO:0007669"/>
    <property type="project" value="UniProtKB-UniRule"/>
</dbReference>
<evidence type="ECO:0000256" key="3">
    <source>
        <dbReference type="ARBA" id="ARBA00023274"/>
    </source>
</evidence>
<reference evidence="5" key="1">
    <citation type="submission" date="2021-04" db="EMBL/GenBank/DDBJ databases">
        <authorList>
            <person name="Rodrigo-Torres L."/>
            <person name="Arahal R. D."/>
            <person name="Lucena T."/>
        </authorList>
    </citation>
    <scope>NUCLEOTIDE SEQUENCE</scope>
    <source>
        <strain evidence="5">AS29M-1</strain>
    </source>
</reference>
<dbReference type="NCBIfam" id="NF004363">
    <property type="entry name" value="PRK05738.2-4"/>
    <property type="match status" value="1"/>
</dbReference>
<dbReference type="KEGG" id="ptan:CRYO30217_00849"/>
<sequence length="98" mass="11095">MKNVILKPILTEKMNVATEKFNRYGFVVNKKATKADIKNAIEQLYNVEVASVNTMNYGGGKESIRYTNKGIVFQKNKAFKKAVVTVKDGDMIDLYENI</sequence>
<dbReference type="InterPro" id="IPR012678">
    <property type="entry name" value="Ribosomal_uL23/eL15/eS24_sf"/>
</dbReference>
<keyword evidence="4" id="KW-0694">RNA-binding</keyword>
<dbReference type="HAMAP" id="MF_01369_B">
    <property type="entry name" value="Ribosomal_uL23_B"/>
    <property type="match status" value="1"/>
</dbReference>
<accession>A0A916JLB9</accession>
<name>A0A916JLB9_9FLAO</name>
<dbReference type="GO" id="GO:0006412">
    <property type="term" value="P:translation"/>
    <property type="evidence" value="ECO:0007669"/>
    <property type="project" value="UniProtKB-UniRule"/>
</dbReference>
<keyword evidence="6" id="KW-1185">Reference proteome</keyword>
<dbReference type="InterPro" id="IPR012677">
    <property type="entry name" value="Nucleotide-bd_a/b_plait_sf"/>
</dbReference>
<dbReference type="Pfam" id="PF00276">
    <property type="entry name" value="Ribosomal_L23"/>
    <property type="match status" value="1"/>
</dbReference>
<keyword evidence="3 4" id="KW-0687">Ribonucleoprotein</keyword>
<evidence type="ECO:0000256" key="1">
    <source>
        <dbReference type="ARBA" id="ARBA00006700"/>
    </source>
</evidence>